<feature type="signal peptide" evidence="10">
    <location>
        <begin position="1"/>
        <end position="21"/>
    </location>
</feature>
<keyword evidence="4 10" id="KW-0812">Transmembrane</keyword>
<evidence type="ECO:0000256" key="6">
    <source>
        <dbReference type="ARBA" id="ARBA00022753"/>
    </source>
</evidence>
<evidence type="ECO:0000256" key="2">
    <source>
        <dbReference type="ARBA" id="ARBA00004653"/>
    </source>
</evidence>
<feature type="transmembrane region" description="Helical" evidence="10">
    <location>
        <begin position="389"/>
        <end position="411"/>
    </location>
</feature>
<evidence type="ECO:0000256" key="7">
    <source>
        <dbReference type="ARBA" id="ARBA00022989"/>
    </source>
</evidence>
<gene>
    <name evidence="11" type="primary">A09p013890.1_BraROA</name>
    <name evidence="11" type="ORF">IGI04_034016</name>
</gene>
<feature type="transmembrane region" description="Helical" evidence="10">
    <location>
        <begin position="432"/>
        <end position="452"/>
    </location>
</feature>
<evidence type="ECO:0000256" key="3">
    <source>
        <dbReference type="ARBA" id="ARBA00005227"/>
    </source>
</evidence>
<dbReference type="EMBL" id="JADBGQ010000008">
    <property type="protein sequence ID" value="KAG5382546.1"/>
    <property type="molecule type" value="Genomic_DNA"/>
</dbReference>
<keyword evidence="7 10" id="KW-1133">Transmembrane helix</keyword>
<sequence length="657" mass="74410">MDRFKICFLAAIFSLIQLGFAFYLPGSYPHKYEVGDYLNVKVNSLTSIETEMPFSYYSLPFCQPSEGIKDSAENLGELLMGDRIENSPYRFKMFKNESEIFLCQTEKLSGDGFKLLKKRIDEMYQVNPMLDNLPAIRYTKKDGYVLRWTGYPVGIKVQDVYYVFNHLKFKVLVHKYEEAANVARVMGTGDAAEVIPTMGKSKDSDVPGYMVVGFEVVPCSFAHNADSTKKLKMYERYTTPIKCDSTSVSMSVKEGQSIVFSYEVSFEESDIKWPSRWDAYLKMEGSKVHWFSILNSLMVITFLAGIVLVIFLRTVRRDLTRYEELDKEAQAQMNEELSGWKLVVGDVFRAPSNPSLLCVMVGDGVQILGMAVVTILFAALGFMSPASRGTLITGMLFFYMILGIAAGYVAVRLWRTIGCGEHRGWMSVAWKAACFFPGIAFLILTTLNFLLWGSHSTGAIPFSLFVILILLWFCISVPLTLIGGYFGARAPHIEFPVRTNQIPREIPAQKYPSWLLVLGAGTLPFGTLFIELFFIMSSIWMGRVYYVFGFLFVVMILLVVVCAEVSLVLTYMHLCVEDYKWWWKSFFASGSVAIYIFIYSINYLVFDLKNLSGPVSATLYLGYSLFMVLAIMLATGTVGFLSSFWFVHYLFSSVKLD</sequence>
<proteinExistence type="inferred from homology"/>
<reference evidence="11 12" key="1">
    <citation type="submission" date="2021-03" db="EMBL/GenBank/DDBJ databases">
        <authorList>
            <person name="King G.J."/>
            <person name="Bancroft I."/>
            <person name="Baten A."/>
            <person name="Bloomfield J."/>
            <person name="Borpatragohain P."/>
            <person name="He Z."/>
            <person name="Irish N."/>
            <person name="Irwin J."/>
            <person name="Liu K."/>
            <person name="Mauleon R.P."/>
            <person name="Moore J."/>
            <person name="Morris R."/>
            <person name="Ostergaard L."/>
            <person name="Wang B."/>
            <person name="Wells R."/>
        </authorList>
    </citation>
    <scope>NUCLEOTIDE SEQUENCE [LARGE SCALE GENOMIC DNA]</scope>
    <source>
        <strain evidence="11">R-o-18</strain>
        <tissue evidence="11">Leaf</tissue>
    </source>
</reference>
<keyword evidence="9 10" id="KW-0472">Membrane</keyword>
<evidence type="ECO:0000256" key="10">
    <source>
        <dbReference type="RuleBase" id="RU363079"/>
    </source>
</evidence>
<name>A0ABQ7L7I2_BRACM</name>
<evidence type="ECO:0000313" key="11">
    <source>
        <dbReference type="EMBL" id="KAG5382546.1"/>
    </source>
</evidence>
<protein>
    <recommendedName>
        <fullName evidence="10">Transmembrane 9 superfamily member</fullName>
    </recommendedName>
</protein>
<dbReference type="Pfam" id="PF02990">
    <property type="entry name" value="EMP70"/>
    <property type="match status" value="1"/>
</dbReference>
<keyword evidence="12" id="KW-1185">Reference proteome</keyword>
<feature type="transmembrane region" description="Helical" evidence="10">
    <location>
        <begin position="290"/>
        <end position="312"/>
    </location>
</feature>
<dbReference type="PANTHER" id="PTHR10766">
    <property type="entry name" value="TRANSMEMBRANE 9 SUPERFAMILY PROTEIN"/>
    <property type="match status" value="1"/>
</dbReference>
<comment type="caution">
    <text evidence="11">The sequence shown here is derived from an EMBL/GenBank/DDBJ whole genome shotgun (WGS) entry which is preliminary data.</text>
</comment>
<evidence type="ECO:0000256" key="8">
    <source>
        <dbReference type="ARBA" id="ARBA00023034"/>
    </source>
</evidence>
<feature type="transmembrane region" description="Helical" evidence="10">
    <location>
        <begin position="464"/>
        <end position="488"/>
    </location>
</feature>
<dbReference type="Proteomes" id="UP000823674">
    <property type="component" value="Chromosome A09"/>
</dbReference>
<evidence type="ECO:0000256" key="9">
    <source>
        <dbReference type="ARBA" id="ARBA00023136"/>
    </source>
</evidence>
<keyword evidence="8" id="KW-0333">Golgi apparatus</keyword>
<feature type="transmembrane region" description="Helical" evidence="10">
    <location>
        <begin position="514"/>
        <end position="540"/>
    </location>
</feature>
<dbReference type="InterPro" id="IPR004240">
    <property type="entry name" value="EMP70"/>
</dbReference>
<feature type="transmembrane region" description="Helical" evidence="10">
    <location>
        <begin position="625"/>
        <end position="651"/>
    </location>
</feature>
<evidence type="ECO:0000256" key="5">
    <source>
        <dbReference type="ARBA" id="ARBA00022729"/>
    </source>
</evidence>
<accession>A0ABQ7L7I2</accession>
<feature type="chain" id="PRO_5044995195" description="Transmembrane 9 superfamily member" evidence="10">
    <location>
        <begin position="22"/>
        <end position="657"/>
    </location>
</feature>
<dbReference type="PANTHER" id="PTHR10766:SF55">
    <property type="entry name" value="TRANSMEMBRANE 9 SUPERFAMILY MEMBER 4"/>
    <property type="match status" value="1"/>
</dbReference>
<comment type="similarity">
    <text evidence="3 10">Belongs to the nonaspanin (TM9SF) (TC 9.A.2) family.</text>
</comment>
<comment type="subcellular location">
    <subcellularLocation>
        <location evidence="1">Endosome membrane</location>
        <topology evidence="1">Multi-pass membrane protein</topology>
    </subcellularLocation>
    <subcellularLocation>
        <location evidence="2">Golgi apparatus membrane</location>
        <topology evidence="2">Multi-pass membrane protein</topology>
    </subcellularLocation>
</comment>
<evidence type="ECO:0000313" key="12">
    <source>
        <dbReference type="Proteomes" id="UP000823674"/>
    </source>
</evidence>
<feature type="transmembrane region" description="Helical" evidence="10">
    <location>
        <begin position="356"/>
        <end position="383"/>
    </location>
</feature>
<evidence type="ECO:0000256" key="1">
    <source>
        <dbReference type="ARBA" id="ARBA00004337"/>
    </source>
</evidence>
<feature type="transmembrane region" description="Helical" evidence="10">
    <location>
        <begin position="581"/>
        <end position="605"/>
    </location>
</feature>
<keyword evidence="5 10" id="KW-0732">Signal</keyword>
<evidence type="ECO:0000256" key="4">
    <source>
        <dbReference type="ARBA" id="ARBA00022692"/>
    </source>
</evidence>
<keyword evidence="6" id="KW-0967">Endosome</keyword>
<feature type="transmembrane region" description="Helical" evidence="10">
    <location>
        <begin position="546"/>
        <end position="569"/>
    </location>
</feature>
<organism evidence="11 12">
    <name type="scientific">Brassica rapa subsp. trilocularis</name>
    <dbReference type="NCBI Taxonomy" id="1813537"/>
    <lineage>
        <taxon>Eukaryota</taxon>
        <taxon>Viridiplantae</taxon>
        <taxon>Streptophyta</taxon>
        <taxon>Embryophyta</taxon>
        <taxon>Tracheophyta</taxon>
        <taxon>Spermatophyta</taxon>
        <taxon>Magnoliopsida</taxon>
        <taxon>eudicotyledons</taxon>
        <taxon>Gunneridae</taxon>
        <taxon>Pentapetalae</taxon>
        <taxon>rosids</taxon>
        <taxon>malvids</taxon>
        <taxon>Brassicales</taxon>
        <taxon>Brassicaceae</taxon>
        <taxon>Brassiceae</taxon>
        <taxon>Brassica</taxon>
    </lineage>
</organism>